<dbReference type="GO" id="GO:0016747">
    <property type="term" value="F:acyltransferase activity, transferring groups other than amino-acyl groups"/>
    <property type="evidence" value="ECO:0007669"/>
    <property type="project" value="InterPro"/>
</dbReference>
<keyword evidence="3" id="KW-1185">Reference proteome</keyword>
<organism evidence="2 3">
    <name type="scientific">Horticoccus luteus</name>
    <dbReference type="NCBI Taxonomy" id="2862869"/>
    <lineage>
        <taxon>Bacteria</taxon>
        <taxon>Pseudomonadati</taxon>
        <taxon>Verrucomicrobiota</taxon>
        <taxon>Opitutia</taxon>
        <taxon>Opitutales</taxon>
        <taxon>Opitutaceae</taxon>
        <taxon>Horticoccus</taxon>
    </lineage>
</organism>
<feature type="domain" description="N-acetyltransferase" evidence="1">
    <location>
        <begin position="11"/>
        <end position="159"/>
    </location>
</feature>
<evidence type="ECO:0000313" key="2">
    <source>
        <dbReference type="EMBL" id="QYM79105.1"/>
    </source>
</evidence>
<dbReference type="Proteomes" id="UP000825051">
    <property type="component" value="Chromosome"/>
</dbReference>
<dbReference type="PANTHER" id="PTHR43328">
    <property type="entry name" value="ACETYLTRANSFERASE-RELATED"/>
    <property type="match status" value="1"/>
</dbReference>
<dbReference type="PROSITE" id="PS51186">
    <property type="entry name" value="GNAT"/>
    <property type="match status" value="1"/>
</dbReference>
<protein>
    <submittedName>
        <fullName evidence="2">GNAT family N-acetyltransferase</fullName>
    </submittedName>
</protein>
<reference evidence="2" key="1">
    <citation type="submission" date="2021-08" db="EMBL/GenBank/DDBJ databases">
        <title>Genome of a novel bacterium of the phylum Verrucomicrobia, Oleiharenicola sp. KSB-15.</title>
        <authorList>
            <person name="Chung J.-H."/>
            <person name="Ahn J.-H."/>
            <person name="Yoon Y."/>
            <person name="Kim D.-Y."/>
            <person name="An S.-H."/>
            <person name="Park I."/>
            <person name="Yeon J."/>
        </authorList>
    </citation>
    <scope>NUCLEOTIDE SEQUENCE</scope>
    <source>
        <strain evidence="2">KSB-15</strain>
    </source>
</reference>
<name>A0A8F9XHA2_9BACT</name>
<sequence>MNPATHIPPKVSLREVRPDDLPILFEHQCDPEAVRMAAFKSRDRDAFMAHWARIMANPACTLRTILADGGVAGNIGSWTDGAERLVGYWIGREFWGHGIASAALAQFLADETTRPLSAHVAKHNSASIQVLRKAGFTPVQKKSFDLPEGTTIEEIVFRL</sequence>
<accession>A0A8F9XHA2</accession>
<dbReference type="AlphaFoldDB" id="A0A8F9XHA2"/>
<dbReference type="SUPFAM" id="SSF55729">
    <property type="entry name" value="Acyl-CoA N-acyltransferases (Nat)"/>
    <property type="match status" value="1"/>
</dbReference>
<evidence type="ECO:0000259" key="1">
    <source>
        <dbReference type="PROSITE" id="PS51186"/>
    </source>
</evidence>
<dbReference type="InterPro" id="IPR016181">
    <property type="entry name" value="Acyl_CoA_acyltransferase"/>
</dbReference>
<dbReference type="Pfam" id="PF13302">
    <property type="entry name" value="Acetyltransf_3"/>
    <property type="match status" value="1"/>
</dbReference>
<dbReference type="RefSeq" id="WP_220162539.1">
    <property type="nucleotide sequence ID" value="NZ_CP080507.1"/>
</dbReference>
<dbReference type="EMBL" id="CP080507">
    <property type="protein sequence ID" value="QYM79105.1"/>
    <property type="molecule type" value="Genomic_DNA"/>
</dbReference>
<dbReference type="Gene3D" id="3.40.630.30">
    <property type="match status" value="1"/>
</dbReference>
<proteinExistence type="predicted"/>
<evidence type="ECO:0000313" key="3">
    <source>
        <dbReference type="Proteomes" id="UP000825051"/>
    </source>
</evidence>
<gene>
    <name evidence="2" type="ORF">K0B96_00380</name>
</gene>
<dbReference type="InterPro" id="IPR000182">
    <property type="entry name" value="GNAT_dom"/>
</dbReference>
<dbReference type="KEGG" id="ole:K0B96_00380"/>
<dbReference type="PANTHER" id="PTHR43328:SF1">
    <property type="entry name" value="N-ACETYLTRANSFERASE DOMAIN-CONTAINING PROTEIN"/>
    <property type="match status" value="1"/>
</dbReference>